<feature type="transmembrane region" description="Helical" evidence="1">
    <location>
        <begin position="139"/>
        <end position="161"/>
    </location>
</feature>
<dbReference type="EMBL" id="PPXF01000058">
    <property type="protein sequence ID" value="POH61503.1"/>
    <property type="molecule type" value="Genomic_DNA"/>
</dbReference>
<accession>A0A2S3Z7E2</accession>
<evidence type="ECO:0000256" key="1">
    <source>
        <dbReference type="SAM" id="Phobius"/>
    </source>
</evidence>
<evidence type="ECO:0000256" key="2">
    <source>
        <dbReference type="SAM" id="SignalP"/>
    </source>
</evidence>
<dbReference type="PANTHER" id="PTHR32251">
    <property type="entry name" value="3-OXO-5-ALPHA-STEROID 4-DEHYDROGENASE"/>
    <property type="match status" value="1"/>
</dbReference>
<dbReference type="PANTHER" id="PTHR32251:SF23">
    <property type="entry name" value="3-OXO-5-ALPHA-STEROID 4-DEHYDROGENASE (DUF1295)"/>
    <property type="match status" value="1"/>
</dbReference>
<protein>
    <submittedName>
        <fullName evidence="3">Uncharacterized protein</fullName>
    </submittedName>
</protein>
<dbReference type="Gene3D" id="1.20.120.1630">
    <property type="match status" value="1"/>
</dbReference>
<feature type="transmembrane region" description="Helical" evidence="1">
    <location>
        <begin position="107"/>
        <end position="133"/>
    </location>
</feature>
<sequence>MTAAASALLVCLSLCAAAIAATWLLSVLTREYSWVDRAWSVLPPVYLWVFAVAGGLTDPRLVVMAVLGTLWGLRLTFNFARKGGYRPGGEDYRWAALGRRMSRRRFALFNLVFISGYQNLLLLLITLPAWIGLQHPQTPFGAADLVVTVLFLAFLAGETVADQQQWDFQRSRAVLRARGGADPGFLRSGLFRFSRHPNYFAEIAQWWVIAGFGAIAAGTWLQPGALGAVLLTLLFVGSTAFTESISVSRHPGYRAYQREVSALVPWPPRRPAAHSVGASAGDGPVRPGGP</sequence>
<dbReference type="Pfam" id="PF06966">
    <property type="entry name" value="DUF1295"/>
    <property type="match status" value="1"/>
</dbReference>
<keyword evidence="1" id="KW-0472">Membrane</keyword>
<comment type="caution">
    <text evidence="3">The sequence shown here is derived from an EMBL/GenBank/DDBJ whole genome shotgun (WGS) entry which is preliminary data.</text>
</comment>
<feature type="transmembrane region" description="Helical" evidence="1">
    <location>
        <begin position="227"/>
        <end position="248"/>
    </location>
</feature>
<dbReference type="OrthoDB" id="9779233at2"/>
<dbReference type="AlphaFoldDB" id="A0A2S3Z7E2"/>
<dbReference type="GO" id="GO:0016020">
    <property type="term" value="C:membrane"/>
    <property type="evidence" value="ECO:0007669"/>
    <property type="project" value="TreeGrafter"/>
</dbReference>
<gene>
    <name evidence="3" type="ORF">C3B59_12750</name>
</gene>
<dbReference type="RefSeq" id="WP_103431699.1">
    <property type="nucleotide sequence ID" value="NZ_PPXF01000058.1"/>
</dbReference>
<keyword evidence="1" id="KW-0812">Transmembrane</keyword>
<dbReference type="InterPro" id="IPR010721">
    <property type="entry name" value="UstE-like"/>
</dbReference>
<keyword evidence="1" id="KW-1133">Transmembrane helix</keyword>
<dbReference type="Proteomes" id="UP000237104">
    <property type="component" value="Unassembled WGS sequence"/>
</dbReference>
<organism evidence="3 4">
    <name type="scientific">Cryobacterium zongtaii</name>
    <dbReference type="NCBI Taxonomy" id="1259217"/>
    <lineage>
        <taxon>Bacteria</taxon>
        <taxon>Bacillati</taxon>
        <taxon>Actinomycetota</taxon>
        <taxon>Actinomycetes</taxon>
        <taxon>Micrococcales</taxon>
        <taxon>Microbacteriaceae</taxon>
        <taxon>Cryobacterium</taxon>
    </lineage>
</organism>
<evidence type="ECO:0000313" key="4">
    <source>
        <dbReference type="Proteomes" id="UP000237104"/>
    </source>
</evidence>
<proteinExistence type="predicted"/>
<evidence type="ECO:0000313" key="3">
    <source>
        <dbReference type="EMBL" id="POH61503.1"/>
    </source>
</evidence>
<feature type="signal peptide" evidence="2">
    <location>
        <begin position="1"/>
        <end position="20"/>
    </location>
</feature>
<feature type="transmembrane region" description="Helical" evidence="1">
    <location>
        <begin position="199"/>
        <end position="221"/>
    </location>
</feature>
<dbReference type="PROSITE" id="PS50244">
    <property type="entry name" value="S5A_REDUCTASE"/>
    <property type="match status" value="1"/>
</dbReference>
<reference evidence="3 4" key="1">
    <citation type="submission" date="2018-01" db="EMBL/GenBank/DDBJ databases">
        <title>Cryobacterium sp. nov., from glaciers in China.</title>
        <authorList>
            <person name="Liu Q."/>
            <person name="Xin Y.-H."/>
        </authorList>
    </citation>
    <scope>NUCLEOTIDE SEQUENCE [LARGE SCALE GENOMIC DNA]</scope>
    <source>
        <strain evidence="3 4">TMB1-8</strain>
    </source>
</reference>
<feature type="transmembrane region" description="Helical" evidence="1">
    <location>
        <begin position="44"/>
        <end position="73"/>
    </location>
</feature>
<feature type="chain" id="PRO_5015703579" evidence="2">
    <location>
        <begin position="21"/>
        <end position="290"/>
    </location>
</feature>
<keyword evidence="2" id="KW-0732">Signal</keyword>
<name>A0A2S3Z7E2_9MICO</name>